<organism evidence="8 9">
    <name type="scientific">Rahnella victoriana</name>
    <dbReference type="NCBI Taxonomy" id="1510570"/>
    <lineage>
        <taxon>Bacteria</taxon>
        <taxon>Pseudomonadati</taxon>
        <taxon>Pseudomonadota</taxon>
        <taxon>Gammaproteobacteria</taxon>
        <taxon>Enterobacterales</taxon>
        <taxon>Yersiniaceae</taxon>
        <taxon>Rahnella</taxon>
    </lineage>
</organism>
<evidence type="ECO:0000256" key="5">
    <source>
        <dbReference type="ARBA" id="ARBA00022989"/>
    </source>
</evidence>
<sequence length="700" mass="76161">MNTLSLSNLRHCVAALTRSAQTFVARTALPEDASALLFSIKSFAAAMLAYYIALRIGLARPSWSIVTVYIVSQTSVGASLSRGVYRLAGTTIGAAATVAIVPNFVNSPVLCSIALSAWIAFCLYFSLIDRTPRAYAFVLAGYTASLIGFPALSDPGAIFDTAIVRVQEVSIGILCATLIHRYVAPKRITGLFDKKMSGMMSDARHSVAAALRGTPHQDSGAWRLAPTLQLLQGMGTHLPYDFIHTPTRRRHRKMIHDRLARLVLVTAELTDHIGYLNAGGKNVPESLRILLEDVRNSLDGEDELLRRQSYPNLISQTNGLKTDLTASALSIEDRIYANLTRHLSEALEILHECDQLLRPEIREYPVAQSDEKPATETAKGYVFHRDHMMAARSTFGAFLTIVTGCLVWIYSAWPGGATAISVLGVCCTLFSSFDTPAPHIMKYILGSFYGVLISLVYSFALLPQVSDFPVLVAVLAPVFIFAGSLQARPPTTFLAMGITLTLPILCDLGSAYQGDFAASLNTSVALFTATGFSVITMSLLQTVRAQAAIRRLLTLSRRDARRKALRPAADETLWINLMADRTALLLTRLPGAAGSLNHAPFGILQSLRTGHVLNQLHRLHKQAADETRVSLQGLLSLMARYLENKNQTDTSLNIAVQKHIGDLMKLALSAADERAVALAGLLIDLRFALGLPEGGRNDDY</sequence>
<feature type="transmembrane region" description="Helical" evidence="7">
    <location>
        <begin position="416"/>
        <end position="433"/>
    </location>
</feature>
<feature type="transmembrane region" description="Helical" evidence="7">
    <location>
        <begin position="164"/>
        <end position="184"/>
    </location>
</feature>
<comment type="caution">
    <text evidence="8">The sequence shown here is derived from an EMBL/GenBank/DDBJ whole genome shotgun (WGS) entry which is preliminary data.</text>
</comment>
<feature type="transmembrane region" description="Helical" evidence="7">
    <location>
        <begin position="524"/>
        <end position="543"/>
    </location>
</feature>
<feature type="transmembrane region" description="Helical" evidence="7">
    <location>
        <begin position="492"/>
        <end position="512"/>
    </location>
</feature>
<evidence type="ECO:0000256" key="6">
    <source>
        <dbReference type="ARBA" id="ARBA00023136"/>
    </source>
</evidence>
<evidence type="ECO:0000256" key="3">
    <source>
        <dbReference type="ARBA" id="ARBA00022475"/>
    </source>
</evidence>
<dbReference type="PANTHER" id="PTHR30509">
    <property type="entry name" value="P-HYDROXYBENZOIC ACID EFFLUX PUMP SUBUNIT-RELATED"/>
    <property type="match status" value="1"/>
</dbReference>
<feature type="transmembrane region" description="Helical" evidence="7">
    <location>
        <begin position="107"/>
        <end position="127"/>
    </location>
</feature>
<evidence type="ECO:0000256" key="4">
    <source>
        <dbReference type="ARBA" id="ARBA00022692"/>
    </source>
</evidence>
<protein>
    <submittedName>
        <fullName evidence="8">FUSC family protein</fullName>
    </submittedName>
</protein>
<dbReference type="InterPro" id="IPR006726">
    <property type="entry name" value="PHBA_efflux_AaeB/fusaric-R"/>
</dbReference>
<keyword evidence="2" id="KW-0813">Transport</keyword>
<keyword evidence="6 7" id="KW-0472">Membrane</keyword>
<evidence type="ECO:0000256" key="7">
    <source>
        <dbReference type="SAM" id="Phobius"/>
    </source>
</evidence>
<name>A0ABS0DYU6_9GAMM</name>
<feature type="transmembrane region" description="Helical" evidence="7">
    <location>
        <begin position="134"/>
        <end position="152"/>
    </location>
</feature>
<comment type="subcellular location">
    <subcellularLocation>
        <location evidence="1">Cell membrane</location>
        <topology evidence="1">Multi-pass membrane protein</topology>
    </subcellularLocation>
</comment>
<feature type="transmembrane region" description="Helical" evidence="7">
    <location>
        <begin position="389"/>
        <end position="410"/>
    </location>
</feature>
<feature type="transmembrane region" description="Helical" evidence="7">
    <location>
        <begin position="468"/>
        <end position="485"/>
    </location>
</feature>
<dbReference type="PANTHER" id="PTHR30509:SF9">
    <property type="entry name" value="MULTIDRUG RESISTANCE PROTEIN MDTO"/>
    <property type="match status" value="1"/>
</dbReference>
<keyword evidence="9" id="KW-1185">Reference proteome</keyword>
<feature type="transmembrane region" description="Helical" evidence="7">
    <location>
        <begin position="33"/>
        <end position="54"/>
    </location>
</feature>
<evidence type="ECO:0000256" key="1">
    <source>
        <dbReference type="ARBA" id="ARBA00004651"/>
    </source>
</evidence>
<dbReference type="Proteomes" id="UP000600307">
    <property type="component" value="Unassembled WGS sequence"/>
</dbReference>
<feature type="transmembrane region" description="Helical" evidence="7">
    <location>
        <begin position="83"/>
        <end position="101"/>
    </location>
</feature>
<dbReference type="Pfam" id="PF04632">
    <property type="entry name" value="FUSC"/>
    <property type="match status" value="1"/>
</dbReference>
<evidence type="ECO:0000256" key="2">
    <source>
        <dbReference type="ARBA" id="ARBA00022448"/>
    </source>
</evidence>
<evidence type="ECO:0000313" key="9">
    <source>
        <dbReference type="Proteomes" id="UP000600307"/>
    </source>
</evidence>
<keyword evidence="5 7" id="KW-1133">Transmembrane helix</keyword>
<dbReference type="EMBL" id="JADOBH010000005">
    <property type="protein sequence ID" value="MBF7957879.1"/>
    <property type="molecule type" value="Genomic_DNA"/>
</dbReference>
<feature type="transmembrane region" description="Helical" evidence="7">
    <location>
        <begin position="440"/>
        <end position="462"/>
    </location>
</feature>
<evidence type="ECO:0000313" key="8">
    <source>
        <dbReference type="EMBL" id="MBF7957879.1"/>
    </source>
</evidence>
<gene>
    <name evidence="8" type="ORF">IV431_20180</name>
</gene>
<keyword evidence="4 7" id="KW-0812">Transmembrane</keyword>
<dbReference type="RefSeq" id="WP_195817933.1">
    <property type="nucleotide sequence ID" value="NZ_JADOBH010000005.1"/>
</dbReference>
<accession>A0ABS0DYU6</accession>
<reference evidence="8 9" key="1">
    <citation type="submission" date="2020-11" db="EMBL/GenBank/DDBJ databases">
        <title>Taxonomic investigation of Rahnella spp.</title>
        <authorList>
            <person name="Lee S.D."/>
        </authorList>
    </citation>
    <scope>NUCLEOTIDE SEQUENCE [LARGE SCALE GENOMIC DNA]</scope>
    <source>
        <strain evidence="8 9">SAP-10</strain>
    </source>
</reference>
<keyword evidence="3" id="KW-1003">Cell membrane</keyword>
<proteinExistence type="predicted"/>